<protein>
    <submittedName>
        <fullName evidence="2">Uncharacterized protein</fullName>
    </submittedName>
</protein>
<accession>A0ABR1R4U6</accession>
<evidence type="ECO:0000313" key="2">
    <source>
        <dbReference type="EMBL" id="KAK7999220.1"/>
    </source>
</evidence>
<evidence type="ECO:0000256" key="1">
    <source>
        <dbReference type="SAM" id="MobiDB-lite"/>
    </source>
</evidence>
<dbReference type="EMBL" id="JAQQWI010000019">
    <property type="protein sequence ID" value="KAK7999220.1"/>
    <property type="molecule type" value="Genomic_DNA"/>
</dbReference>
<reference evidence="2 3" key="1">
    <citation type="submission" date="2023-01" db="EMBL/GenBank/DDBJ databases">
        <title>Analysis of 21 Apiospora genomes using comparative genomics revels a genus with tremendous synthesis potential of carbohydrate active enzymes and secondary metabolites.</title>
        <authorList>
            <person name="Sorensen T."/>
        </authorList>
    </citation>
    <scope>NUCLEOTIDE SEQUENCE [LARGE SCALE GENOMIC DNA]</scope>
    <source>
        <strain evidence="2 3">CBS 20057</strain>
    </source>
</reference>
<comment type="caution">
    <text evidence="2">The sequence shown here is derived from an EMBL/GenBank/DDBJ whole genome shotgun (WGS) entry which is preliminary data.</text>
</comment>
<gene>
    <name evidence="2" type="ORF">PG991_014895</name>
</gene>
<feature type="compositionally biased region" description="Acidic residues" evidence="1">
    <location>
        <begin position="356"/>
        <end position="370"/>
    </location>
</feature>
<organism evidence="2 3">
    <name type="scientific">Apiospora marii</name>
    <dbReference type="NCBI Taxonomy" id="335849"/>
    <lineage>
        <taxon>Eukaryota</taxon>
        <taxon>Fungi</taxon>
        <taxon>Dikarya</taxon>
        <taxon>Ascomycota</taxon>
        <taxon>Pezizomycotina</taxon>
        <taxon>Sordariomycetes</taxon>
        <taxon>Xylariomycetidae</taxon>
        <taxon>Amphisphaeriales</taxon>
        <taxon>Apiosporaceae</taxon>
        <taxon>Apiospora</taxon>
    </lineage>
</organism>
<evidence type="ECO:0000313" key="3">
    <source>
        <dbReference type="Proteomes" id="UP001396898"/>
    </source>
</evidence>
<proteinExistence type="predicted"/>
<feature type="region of interest" description="Disordered" evidence="1">
    <location>
        <begin position="337"/>
        <end position="389"/>
    </location>
</feature>
<sequence length="389" mass="43590">MGRALVGDASAEAAHRYAMEQVQSFHSILVRKYAQTLRRDPHWDYKRNYFQTVVTPFIRDYNALAHRFSLVGDALAIQGRRLPGPNPGVDGLRNTLCRQNFIAVYRMAPEEALELTRLAVLRGERWTNASPSRKNMHAHINYIDGFINWRVFFMEESSQTERGGYAKDLDKDKTVFTRVIRKVDPLFAAYLEAVYQTARLLQGSTEVGHMHNKANWLKDQVNNLLAAEGQVLTWARNAIADSSNSVSSKGFITQHAAWAADPLRLAPLPVDRTMLPAEMTLPAQRSKNDENAGKSITVGTLEAARETESWLQQVNLTFEGNPPAARAPNAAGAVSYAQAGSKKRRASVNPYRDDDSFFDESSDGYDEEDTPVGSVFKRASGINKRRRVD</sequence>
<dbReference type="Proteomes" id="UP001396898">
    <property type="component" value="Unassembled WGS sequence"/>
</dbReference>
<name>A0ABR1R4U6_9PEZI</name>
<keyword evidence="3" id="KW-1185">Reference proteome</keyword>